<dbReference type="Gene3D" id="3.40.630.30">
    <property type="match status" value="1"/>
</dbReference>
<evidence type="ECO:0000313" key="2">
    <source>
        <dbReference type="EMBL" id="GGM02170.1"/>
    </source>
</evidence>
<evidence type="ECO:0000313" key="3">
    <source>
        <dbReference type="Proteomes" id="UP000661918"/>
    </source>
</evidence>
<dbReference type="Proteomes" id="UP000661918">
    <property type="component" value="Unassembled WGS sequence"/>
</dbReference>
<dbReference type="InterPro" id="IPR031165">
    <property type="entry name" value="GNAT_YJDJ"/>
</dbReference>
<reference evidence="3" key="1">
    <citation type="journal article" date="2019" name="Int. J. Syst. Evol. Microbiol.">
        <title>The Global Catalogue of Microorganisms (GCM) 10K type strain sequencing project: providing services to taxonomists for standard genome sequencing and annotation.</title>
        <authorList>
            <consortium name="The Broad Institute Genomics Platform"/>
            <consortium name="The Broad Institute Genome Sequencing Center for Infectious Disease"/>
            <person name="Wu L."/>
            <person name="Ma J."/>
        </authorList>
    </citation>
    <scope>NUCLEOTIDE SEQUENCE [LARGE SCALE GENOMIC DNA]</scope>
    <source>
        <strain evidence="3">JCM 15443</strain>
    </source>
</reference>
<dbReference type="SUPFAM" id="SSF55729">
    <property type="entry name" value="Acyl-CoA N-acyltransferases (Nat)"/>
    <property type="match status" value="1"/>
</dbReference>
<dbReference type="EMBL" id="BMOM01000004">
    <property type="protein sequence ID" value="GGM02170.1"/>
    <property type="molecule type" value="Genomic_DNA"/>
</dbReference>
<protein>
    <submittedName>
        <fullName evidence="2">N-acetyltransferase</fullName>
    </submittedName>
</protein>
<feature type="domain" description="N-acetyltransferase" evidence="1">
    <location>
        <begin position="11"/>
        <end position="97"/>
    </location>
</feature>
<name>A0ABQ2GME7_9DEIO</name>
<dbReference type="InterPro" id="IPR045057">
    <property type="entry name" value="Gcn5-rel_NAT"/>
</dbReference>
<comment type="caution">
    <text evidence="2">The sequence shown here is derived from an EMBL/GenBank/DDBJ whole genome shotgun (WGS) entry which is preliminary data.</text>
</comment>
<accession>A0ABQ2GME7</accession>
<dbReference type="Pfam" id="PF14542">
    <property type="entry name" value="Acetyltransf_CG"/>
    <property type="match status" value="1"/>
</dbReference>
<keyword evidence="3" id="KW-1185">Reference proteome</keyword>
<dbReference type="InterPro" id="IPR016181">
    <property type="entry name" value="Acyl_CoA_acyltransferase"/>
</dbReference>
<dbReference type="PANTHER" id="PTHR31435">
    <property type="entry name" value="PROTEIN NATD1"/>
    <property type="match status" value="1"/>
</dbReference>
<dbReference type="PROSITE" id="PS51729">
    <property type="entry name" value="GNAT_YJDJ"/>
    <property type="match status" value="1"/>
</dbReference>
<evidence type="ECO:0000259" key="1">
    <source>
        <dbReference type="PROSITE" id="PS51729"/>
    </source>
</evidence>
<dbReference type="CDD" id="cd04301">
    <property type="entry name" value="NAT_SF"/>
    <property type="match status" value="1"/>
</dbReference>
<gene>
    <name evidence="2" type="ORF">GCM10010841_08350</name>
</gene>
<organism evidence="2 3">
    <name type="scientific">Deinococcus aerophilus</name>
    <dbReference type="NCBI Taxonomy" id="522488"/>
    <lineage>
        <taxon>Bacteria</taxon>
        <taxon>Thermotogati</taxon>
        <taxon>Deinococcota</taxon>
        <taxon>Deinococci</taxon>
        <taxon>Deinococcales</taxon>
        <taxon>Deinococcaceae</taxon>
        <taxon>Deinococcus</taxon>
    </lineage>
</organism>
<sequence>MTSDGGEITVRDNEDAQRYEIRVGAEMAGYAEYRPLSGARMLPHTQIEEQYEGQGLGSRLIRYALDDLRSRGLNAVPTCPFVAAYIREHPRYLDLVPPGQRAALGL</sequence>
<dbReference type="PANTHER" id="PTHR31435:SF10">
    <property type="entry name" value="BSR4717 PROTEIN"/>
    <property type="match status" value="1"/>
</dbReference>
<dbReference type="RefSeq" id="WP_188901680.1">
    <property type="nucleotide sequence ID" value="NZ_BMOM01000004.1"/>
</dbReference>
<proteinExistence type="predicted"/>